<comment type="caution">
    <text evidence="1">The sequence shown here is derived from an EMBL/GenBank/DDBJ whole genome shotgun (WGS) entry which is preliminary data.</text>
</comment>
<proteinExistence type="predicted"/>
<keyword evidence="2" id="KW-1185">Reference proteome</keyword>
<accession>A0A9W9A214</accession>
<dbReference type="OrthoDB" id="2931494at2759"/>
<evidence type="ECO:0000313" key="1">
    <source>
        <dbReference type="EMBL" id="KAJ4471508.1"/>
    </source>
</evidence>
<sequence length="102" mass="11522">MAQEEILAVYLTSTLVAVILGQTKLMPCCLILIPGHTCDIPSFDTDINQDPISAGLGGENWLCNCGYTYKTDIRLAGICWYRQARKHPVKLSQCNRCKHFFW</sequence>
<dbReference type="EMBL" id="JAOTPV010000022">
    <property type="protein sequence ID" value="KAJ4471508.1"/>
    <property type="molecule type" value="Genomic_DNA"/>
</dbReference>
<reference evidence="1" key="1">
    <citation type="submission" date="2022-08" db="EMBL/GenBank/DDBJ databases">
        <title>A Global Phylogenomic Analysis of the Shiitake Genus Lentinula.</title>
        <authorList>
            <consortium name="DOE Joint Genome Institute"/>
            <person name="Sierra-Patev S."/>
            <person name="Min B."/>
            <person name="Naranjo-Ortiz M."/>
            <person name="Looney B."/>
            <person name="Konkel Z."/>
            <person name="Slot J.C."/>
            <person name="Sakamoto Y."/>
            <person name="Steenwyk J.L."/>
            <person name="Rokas A."/>
            <person name="Carro J."/>
            <person name="Camarero S."/>
            <person name="Ferreira P."/>
            <person name="Molpeceres G."/>
            <person name="Ruiz-Duenas F.J."/>
            <person name="Serrano A."/>
            <person name="Henrissat B."/>
            <person name="Drula E."/>
            <person name="Hughes K.W."/>
            <person name="Mata J.L."/>
            <person name="Ishikawa N.K."/>
            <person name="Vargas-Isla R."/>
            <person name="Ushijima S."/>
            <person name="Smith C.A."/>
            <person name="Ahrendt S."/>
            <person name="Andreopoulos W."/>
            <person name="He G."/>
            <person name="Labutti K."/>
            <person name="Lipzen A."/>
            <person name="Ng V."/>
            <person name="Riley R."/>
            <person name="Sandor L."/>
            <person name="Barry K."/>
            <person name="Martinez A.T."/>
            <person name="Xiao Y."/>
            <person name="Gibbons J.G."/>
            <person name="Terashima K."/>
            <person name="Grigoriev I.V."/>
            <person name="Hibbett D.S."/>
        </authorList>
    </citation>
    <scope>NUCLEOTIDE SEQUENCE</scope>
    <source>
        <strain evidence="1">JLM2183</strain>
    </source>
</reference>
<protein>
    <submittedName>
        <fullName evidence="1">Uncharacterized protein</fullName>
    </submittedName>
</protein>
<dbReference type="AlphaFoldDB" id="A0A9W9A214"/>
<organism evidence="1 2">
    <name type="scientific">Lentinula aciculospora</name>
    <dbReference type="NCBI Taxonomy" id="153920"/>
    <lineage>
        <taxon>Eukaryota</taxon>
        <taxon>Fungi</taxon>
        <taxon>Dikarya</taxon>
        <taxon>Basidiomycota</taxon>
        <taxon>Agaricomycotina</taxon>
        <taxon>Agaricomycetes</taxon>
        <taxon>Agaricomycetidae</taxon>
        <taxon>Agaricales</taxon>
        <taxon>Marasmiineae</taxon>
        <taxon>Omphalotaceae</taxon>
        <taxon>Lentinula</taxon>
    </lineage>
</organism>
<evidence type="ECO:0000313" key="2">
    <source>
        <dbReference type="Proteomes" id="UP001150266"/>
    </source>
</evidence>
<gene>
    <name evidence="1" type="ORF">J3R30DRAFT_3525998</name>
</gene>
<name>A0A9W9A214_9AGAR</name>
<dbReference type="Proteomes" id="UP001150266">
    <property type="component" value="Unassembled WGS sequence"/>
</dbReference>